<dbReference type="Pfam" id="PF01266">
    <property type="entry name" value="DAO"/>
    <property type="match status" value="1"/>
</dbReference>
<dbReference type="SUPFAM" id="SSF51905">
    <property type="entry name" value="FAD/NAD(P)-binding domain"/>
    <property type="match status" value="1"/>
</dbReference>
<dbReference type="Proteomes" id="UP001253595">
    <property type="component" value="Unassembled WGS sequence"/>
</dbReference>
<dbReference type="Gene3D" id="3.50.50.60">
    <property type="entry name" value="FAD/NAD(P)-binding domain"/>
    <property type="match status" value="1"/>
</dbReference>
<evidence type="ECO:0000313" key="4">
    <source>
        <dbReference type="Proteomes" id="UP001253595"/>
    </source>
</evidence>
<dbReference type="PANTHER" id="PTHR13847">
    <property type="entry name" value="SARCOSINE DEHYDROGENASE-RELATED"/>
    <property type="match status" value="1"/>
</dbReference>
<name>A0ABU1UZR8_9GAMM</name>
<dbReference type="PANTHER" id="PTHR13847:SF289">
    <property type="entry name" value="GLYCINE OXIDASE"/>
    <property type="match status" value="1"/>
</dbReference>
<accession>A0ABU1UZR8</accession>
<evidence type="ECO:0000259" key="2">
    <source>
        <dbReference type="Pfam" id="PF01266"/>
    </source>
</evidence>
<dbReference type="RefSeq" id="WP_310073141.1">
    <property type="nucleotide sequence ID" value="NZ_JAVDVX010000004.1"/>
</dbReference>
<reference evidence="3 4" key="1">
    <citation type="submission" date="2023-07" db="EMBL/GenBank/DDBJ databases">
        <title>Sorghum-associated microbial communities from plants grown in Nebraska, USA.</title>
        <authorList>
            <person name="Schachtman D."/>
        </authorList>
    </citation>
    <scope>NUCLEOTIDE SEQUENCE [LARGE SCALE GENOMIC DNA]</scope>
    <source>
        <strain evidence="3 4">BE190</strain>
    </source>
</reference>
<comment type="caution">
    <text evidence="3">The sequence shown here is derived from an EMBL/GenBank/DDBJ whole genome shotgun (WGS) entry which is preliminary data.</text>
</comment>
<organism evidence="3 4">
    <name type="scientific">Cellvibrio fibrivorans</name>
    <dbReference type="NCBI Taxonomy" id="126350"/>
    <lineage>
        <taxon>Bacteria</taxon>
        <taxon>Pseudomonadati</taxon>
        <taxon>Pseudomonadota</taxon>
        <taxon>Gammaproteobacteria</taxon>
        <taxon>Cellvibrionales</taxon>
        <taxon>Cellvibrionaceae</taxon>
        <taxon>Cellvibrio</taxon>
    </lineage>
</organism>
<keyword evidence="1" id="KW-0560">Oxidoreductase</keyword>
<dbReference type="Gene3D" id="3.30.9.10">
    <property type="entry name" value="D-Amino Acid Oxidase, subunit A, domain 2"/>
    <property type="match status" value="1"/>
</dbReference>
<sequence length="426" mass="46371">MSQAPLSIHLDLAIIGGGVAGLWLANRAKSAGFSIALFEAKALGSDQTLASQGMIHGGMKYTLAGALTGASEAIAEMPKHWRACLCGEGDVDLRHTRILSDHFFMWSGDDLGSKLTGFLASKITRGRVEPVHPDRRPPLLRNKAFSGSLYRLEDLVIDAPSLVANLAHNIEGHCFQIDWSKTQLHQTAAGLVSLRIDTLDRPIEIHAQRFIFTAGKGNAELLEQLGLESPAMQLRPLQQVMVKHLYPFDFYGHCLGRETTPRLTISSHRLPDGAHVWYLGGNLAEKGADMAPEALIELAKQELEDLIPWVNLDGAEWATLPIARAEPLQPGLVRPDNAFIAPADGAVNLLVGWPTKLTLAPNLANQVLALVEDAGITPSASTINLHNYLPYASLAKTPWELAFPPAISAEELLALRFREPDEEDDN</sequence>
<feature type="domain" description="FAD dependent oxidoreductase" evidence="2">
    <location>
        <begin position="11"/>
        <end position="242"/>
    </location>
</feature>
<protein>
    <recommendedName>
        <fullName evidence="2">FAD dependent oxidoreductase domain-containing protein</fullName>
    </recommendedName>
</protein>
<dbReference type="InterPro" id="IPR036188">
    <property type="entry name" value="FAD/NAD-bd_sf"/>
</dbReference>
<gene>
    <name evidence="3" type="ORF">J2X05_002675</name>
</gene>
<evidence type="ECO:0000256" key="1">
    <source>
        <dbReference type="ARBA" id="ARBA00023002"/>
    </source>
</evidence>
<evidence type="ECO:0000313" key="3">
    <source>
        <dbReference type="EMBL" id="MDR7090651.1"/>
    </source>
</evidence>
<proteinExistence type="predicted"/>
<dbReference type="EMBL" id="JAVDVX010000004">
    <property type="protein sequence ID" value="MDR7090651.1"/>
    <property type="molecule type" value="Genomic_DNA"/>
</dbReference>
<keyword evidence="4" id="KW-1185">Reference proteome</keyword>
<dbReference type="InterPro" id="IPR006076">
    <property type="entry name" value="FAD-dep_OxRdtase"/>
</dbReference>